<comment type="caution">
    <text evidence="2">The sequence shown here is derived from an EMBL/GenBank/DDBJ whole genome shotgun (WGS) entry which is preliminary data.</text>
</comment>
<name>A0ABX5LPF4_9BACT</name>
<keyword evidence="3" id="KW-1185">Reference proteome</keyword>
<evidence type="ECO:0008006" key="4">
    <source>
        <dbReference type="Google" id="ProtNLM"/>
    </source>
</evidence>
<gene>
    <name evidence="2" type="ORF">B0H50_101316</name>
</gene>
<dbReference type="RefSeq" id="WP_109587135.1">
    <property type="nucleotide sequence ID" value="NZ_QGHD01000001.1"/>
</dbReference>
<protein>
    <recommendedName>
        <fullName evidence="4">Lipoprotein</fullName>
    </recommendedName>
</protein>
<dbReference type="EMBL" id="QGHD01000001">
    <property type="protein sequence ID" value="PWL04301.1"/>
    <property type="molecule type" value="Genomic_DNA"/>
</dbReference>
<keyword evidence="1" id="KW-0732">Signal</keyword>
<organism evidence="2 3">
    <name type="scientific">Hallerella porci</name>
    <dbReference type="NCBI Taxonomy" id="1945871"/>
    <lineage>
        <taxon>Bacteria</taxon>
        <taxon>Pseudomonadati</taxon>
        <taxon>Fibrobacterota</taxon>
        <taxon>Fibrobacteria</taxon>
        <taxon>Fibrobacterales</taxon>
        <taxon>Fibrobacteraceae</taxon>
        <taxon>Hallerella</taxon>
    </lineage>
</organism>
<sequence length="163" mass="19078">MRDFLKSFKSLGRIAYFATIFCAFALTACRVFDSSDAENDEIIPGKDFTISDQFFTDRWDNDFEIVFLNQRNFSYSLVFDYNYTCSNSDIPTYGSETLRFSAHSQEIKTFYVTNKDKKDSLLSCTFRITAIRPSAYSYYSQPDFDDWLGVFIIEIDKQRKNNP</sequence>
<dbReference type="Proteomes" id="UP000245523">
    <property type="component" value="Unassembled WGS sequence"/>
</dbReference>
<accession>A0ABX5LPF4</accession>
<evidence type="ECO:0000313" key="2">
    <source>
        <dbReference type="EMBL" id="PWL04301.1"/>
    </source>
</evidence>
<feature type="signal peptide" evidence="1">
    <location>
        <begin position="1"/>
        <end position="25"/>
    </location>
</feature>
<dbReference type="PROSITE" id="PS51257">
    <property type="entry name" value="PROKAR_LIPOPROTEIN"/>
    <property type="match status" value="1"/>
</dbReference>
<proteinExistence type="predicted"/>
<feature type="chain" id="PRO_5046404733" description="Lipoprotein" evidence="1">
    <location>
        <begin position="26"/>
        <end position="163"/>
    </location>
</feature>
<evidence type="ECO:0000313" key="3">
    <source>
        <dbReference type="Proteomes" id="UP000245523"/>
    </source>
</evidence>
<evidence type="ECO:0000256" key="1">
    <source>
        <dbReference type="SAM" id="SignalP"/>
    </source>
</evidence>
<reference evidence="2 3" key="1">
    <citation type="submission" date="2018-05" db="EMBL/GenBank/DDBJ databases">
        <title>Animal gut microbial communities from fecal samples from Wisconsin, USA.</title>
        <authorList>
            <person name="Neumann A."/>
        </authorList>
    </citation>
    <scope>NUCLEOTIDE SEQUENCE [LARGE SCALE GENOMIC DNA]</scope>
    <source>
        <strain evidence="2 3">UWS4</strain>
    </source>
</reference>